<reference evidence="1 2" key="2">
    <citation type="submission" date="2007-11" db="EMBL/GenBank/DDBJ databases">
        <authorList>
            <person name="Fulton L."/>
            <person name="Clifton S."/>
            <person name="Fulton B."/>
            <person name="Xu J."/>
            <person name="Minx P."/>
            <person name="Pepin K.H."/>
            <person name="Johnson M."/>
            <person name="Thiruvilangam P."/>
            <person name="Bhonagiri V."/>
            <person name="Nash W.E."/>
            <person name="Mardis E.R."/>
            <person name="Wilson R.K."/>
        </authorList>
    </citation>
    <scope>NUCLEOTIDE SEQUENCE [LARGE SCALE GENOMIC DNA]</scope>
    <source>
        <strain evidence="1 2">ATCC 43183</strain>
    </source>
</reference>
<evidence type="ECO:0000313" key="2">
    <source>
        <dbReference type="Proteomes" id="UP000004713"/>
    </source>
</evidence>
<comment type="caution">
    <text evidence="1">The sequence shown here is derived from an EMBL/GenBank/DDBJ whole genome shotgun (WGS) entry which is preliminary data.</text>
</comment>
<dbReference type="Proteomes" id="UP000004713">
    <property type="component" value="Unassembled WGS sequence"/>
</dbReference>
<protein>
    <submittedName>
        <fullName evidence="1">Uncharacterized protein</fullName>
    </submittedName>
</protein>
<proteinExistence type="predicted"/>
<reference evidence="1 2" key="1">
    <citation type="submission" date="2007-11" db="EMBL/GenBank/DDBJ databases">
        <title>Draft genome sequence of Bacteroides stercoris(ATCC 43183).</title>
        <authorList>
            <person name="Sudarsanam P."/>
            <person name="Ley R."/>
            <person name="Guruge J."/>
            <person name="Turnbaugh P.J."/>
            <person name="Mahowald M."/>
            <person name="Liep D."/>
            <person name="Gordon J."/>
        </authorList>
    </citation>
    <scope>NUCLEOTIDE SEQUENCE [LARGE SCALE GENOMIC DNA]</scope>
    <source>
        <strain evidence="1 2">ATCC 43183</strain>
    </source>
</reference>
<sequence>MLHQAFEPCGCRSGFNARCFGLQQEGGAGKLPFHALQQGVAVGVAPAADFGSGQEGEDVRGVAVEAFGKLQHGVEVGGEDGHVPAGDDAVLEVVAGDVLVGGEVGRAGDVVRFEYAEHGHYLHDAADVDGKAGYAARHFAAVGKVGADEEVGEEVVEQLLLFGGEAQGEEAAGGDAFQLLAPLHAQAGEYGFEVGILPVELVLPLVDGGHVVEELAREQAVFGGGDERFHLGGSA</sequence>
<dbReference type="AlphaFoldDB" id="B0NNI0"/>
<dbReference type="HOGENOM" id="CLU_1178368_0_0_10"/>
<name>B0NNI0_BACSE</name>
<gene>
    <name evidence="1" type="ORF">BACSTE_01169</name>
</gene>
<accession>B0NNI0</accession>
<evidence type="ECO:0000313" key="1">
    <source>
        <dbReference type="EMBL" id="EDS15730.1"/>
    </source>
</evidence>
<dbReference type="EMBL" id="ABFZ02000018">
    <property type="protein sequence ID" value="EDS15730.1"/>
    <property type="molecule type" value="Genomic_DNA"/>
</dbReference>
<organism evidence="1 2">
    <name type="scientific">Bacteroides stercoris ATCC 43183</name>
    <dbReference type="NCBI Taxonomy" id="449673"/>
    <lineage>
        <taxon>Bacteria</taxon>
        <taxon>Pseudomonadati</taxon>
        <taxon>Bacteroidota</taxon>
        <taxon>Bacteroidia</taxon>
        <taxon>Bacteroidales</taxon>
        <taxon>Bacteroidaceae</taxon>
        <taxon>Bacteroides</taxon>
    </lineage>
</organism>